<dbReference type="InterPro" id="IPR055210">
    <property type="entry name" value="CtpA/B_N"/>
</dbReference>
<dbReference type="InterPro" id="IPR001478">
    <property type="entry name" value="PDZ"/>
</dbReference>
<dbReference type="Pfam" id="PF01471">
    <property type="entry name" value="PG_binding_1"/>
    <property type="match status" value="1"/>
</dbReference>
<dbReference type="SMART" id="SM00245">
    <property type="entry name" value="TSPc"/>
    <property type="match status" value="1"/>
</dbReference>
<evidence type="ECO:0000256" key="2">
    <source>
        <dbReference type="ARBA" id="ARBA00022670"/>
    </source>
</evidence>
<organism evidence="8 9">
    <name type="scientific">Tepidibacter formicigenes DSM 15518</name>
    <dbReference type="NCBI Taxonomy" id="1123349"/>
    <lineage>
        <taxon>Bacteria</taxon>
        <taxon>Bacillati</taxon>
        <taxon>Bacillota</taxon>
        <taxon>Clostridia</taxon>
        <taxon>Peptostreptococcales</taxon>
        <taxon>Peptostreptococcaceae</taxon>
        <taxon>Tepidibacter</taxon>
    </lineage>
</organism>
<gene>
    <name evidence="8" type="ORF">SAMN02744037_02428</name>
</gene>
<dbReference type="GO" id="GO:0008236">
    <property type="term" value="F:serine-type peptidase activity"/>
    <property type="evidence" value="ECO:0007669"/>
    <property type="project" value="UniProtKB-KW"/>
</dbReference>
<dbReference type="EMBL" id="FRAE01000077">
    <property type="protein sequence ID" value="SHK48136.1"/>
    <property type="molecule type" value="Genomic_DNA"/>
</dbReference>
<dbReference type="InterPro" id="IPR036366">
    <property type="entry name" value="PGBDSf"/>
</dbReference>
<dbReference type="PANTHER" id="PTHR32060">
    <property type="entry name" value="TAIL-SPECIFIC PROTEASE"/>
    <property type="match status" value="1"/>
</dbReference>
<dbReference type="SMART" id="SM00228">
    <property type="entry name" value="PDZ"/>
    <property type="match status" value="1"/>
</dbReference>
<dbReference type="GO" id="GO:0004175">
    <property type="term" value="F:endopeptidase activity"/>
    <property type="evidence" value="ECO:0007669"/>
    <property type="project" value="TreeGrafter"/>
</dbReference>
<evidence type="ECO:0000259" key="7">
    <source>
        <dbReference type="PROSITE" id="PS50106"/>
    </source>
</evidence>
<dbReference type="SUPFAM" id="SSF50156">
    <property type="entry name" value="PDZ domain-like"/>
    <property type="match status" value="1"/>
</dbReference>
<dbReference type="InterPro" id="IPR029045">
    <property type="entry name" value="ClpP/crotonase-like_dom_sf"/>
</dbReference>
<dbReference type="AlphaFoldDB" id="A0A1M6STZ7"/>
<reference evidence="9" key="1">
    <citation type="submission" date="2016-11" db="EMBL/GenBank/DDBJ databases">
        <authorList>
            <person name="Varghese N."/>
            <person name="Submissions S."/>
        </authorList>
    </citation>
    <scope>NUCLEOTIDE SEQUENCE [LARGE SCALE GENOMIC DNA]</scope>
    <source>
        <strain evidence="9">DSM 15518</strain>
    </source>
</reference>
<comment type="similarity">
    <text evidence="1 5">Belongs to the peptidase S41A family.</text>
</comment>
<evidence type="ECO:0000256" key="5">
    <source>
        <dbReference type="RuleBase" id="RU004404"/>
    </source>
</evidence>
<dbReference type="PROSITE" id="PS50106">
    <property type="entry name" value="PDZ"/>
    <property type="match status" value="1"/>
</dbReference>
<dbReference type="SUPFAM" id="SSF47090">
    <property type="entry name" value="PGBD-like"/>
    <property type="match status" value="1"/>
</dbReference>
<dbReference type="InterPro" id="IPR002477">
    <property type="entry name" value="Peptidoglycan-bd-like"/>
</dbReference>
<proteinExistence type="inferred from homology"/>
<dbReference type="Pfam" id="PF13180">
    <property type="entry name" value="PDZ_2"/>
    <property type="match status" value="1"/>
</dbReference>
<name>A0A1M6STZ7_9FIRM</name>
<dbReference type="STRING" id="1123349.SAMN02744037_02428"/>
<dbReference type="InterPro" id="IPR005151">
    <property type="entry name" value="Tail-specific_protease"/>
</dbReference>
<dbReference type="Gene3D" id="1.10.101.10">
    <property type="entry name" value="PGBD-like superfamily/PGBD"/>
    <property type="match status" value="1"/>
</dbReference>
<evidence type="ECO:0000256" key="1">
    <source>
        <dbReference type="ARBA" id="ARBA00009179"/>
    </source>
</evidence>
<keyword evidence="4 5" id="KW-0720">Serine protease</keyword>
<keyword evidence="3 5" id="KW-0378">Hydrolase</keyword>
<evidence type="ECO:0000256" key="6">
    <source>
        <dbReference type="SAM" id="SignalP"/>
    </source>
</evidence>
<dbReference type="Proteomes" id="UP000242497">
    <property type="component" value="Unassembled WGS sequence"/>
</dbReference>
<sequence>MKIFKKTLASLFITILLFSNTAFGEEFAKNEEFFNAVKNYIMNNYADEITEDELYDGAIQGMFEKLDKHSIYMNKKENKGFTEEVQGKMYGIGALIGLRDGKVKIIEPLDGSPAKKAGIMPGDIITAVDNKEFGEVKEVGPVVNMIKGDKGTEVTLTIERDGNKFDVTIIRDEIKINPVKHKVIKGDLGYLKISEFNSNVVEGVESAVKSLKKEGVKRLVLDLRGNPGGGLRDVVEVSKYFVPKGKVVSIKDKKGNTTEYKSKGEIAFEKVAVLIDNGSASASEILAGAIQDTKSGTLIGKKSYGKGTVQTVLNLKNGESIKLTIAKYYLPSDRTINGTGLTPDIEAPRYSNDINKDELITLTTDKKLSKNDAGLDVLALQQRLNILGYKITDNKGMFLDSTFDAVKSFQSDNKLYPYGTADITTLKKLNEKFTEFMLSDEMDNQLKKAIEILSK</sequence>
<dbReference type="PANTHER" id="PTHR32060:SF30">
    <property type="entry name" value="CARBOXY-TERMINAL PROCESSING PROTEASE CTPA"/>
    <property type="match status" value="1"/>
</dbReference>
<dbReference type="GO" id="GO:0007165">
    <property type="term" value="P:signal transduction"/>
    <property type="evidence" value="ECO:0007669"/>
    <property type="project" value="TreeGrafter"/>
</dbReference>
<evidence type="ECO:0000313" key="9">
    <source>
        <dbReference type="Proteomes" id="UP000242497"/>
    </source>
</evidence>
<evidence type="ECO:0000256" key="3">
    <source>
        <dbReference type="ARBA" id="ARBA00022801"/>
    </source>
</evidence>
<dbReference type="InterPro" id="IPR036034">
    <property type="entry name" value="PDZ_sf"/>
</dbReference>
<evidence type="ECO:0000256" key="4">
    <source>
        <dbReference type="ARBA" id="ARBA00022825"/>
    </source>
</evidence>
<dbReference type="Gene3D" id="2.30.42.10">
    <property type="match status" value="1"/>
</dbReference>
<dbReference type="CDD" id="cd06782">
    <property type="entry name" value="cpPDZ_CPP-like"/>
    <property type="match status" value="1"/>
</dbReference>
<feature type="chain" id="PRO_5012951936" evidence="6">
    <location>
        <begin position="25"/>
        <end position="455"/>
    </location>
</feature>
<dbReference type="CDD" id="cd07560">
    <property type="entry name" value="Peptidase_S41_CPP"/>
    <property type="match status" value="1"/>
</dbReference>
<dbReference type="OrthoDB" id="9812068at2"/>
<dbReference type="FunFam" id="2.30.42.10:FF:000063">
    <property type="entry name" value="Peptidase, S41 family"/>
    <property type="match status" value="1"/>
</dbReference>
<dbReference type="Gene3D" id="3.90.226.10">
    <property type="entry name" value="2-enoyl-CoA Hydratase, Chain A, domain 1"/>
    <property type="match status" value="1"/>
</dbReference>
<keyword evidence="2 5" id="KW-0645">Protease</keyword>
<evidence type="ECO:0000313" key="8">
    <source>
        <dbReference type="EMBL" id="SHK48136.1"/>
    </source>
</evidence>
<dbReference type="InterPro" id="IPR004447">
    <property type="entry name" value="Peptidase_S41A"/>
</dbReference>
<feature type="domain" description="PDZ" evidence="7">
    <location>
        <begin position="70"/>
        <end position="173"/>
    </location>
</feature>
<dbReference type="RefSeq" id="WP_072890359.1">
    <property type="nucleotide sequence ID" value="NZ_FRAE01000077.1"/>
</dbReference>
<accession>A0A1M6STZ7</accession>
<dbReference type="SUPFAM" id="SSF52096">
    <property type="entry name" value="ClpP/crotonase"/>
    <property type="match status" value="1"/>
</dbReference>
<dbReference type="NCBIfam" id="TIGR00225">
    <property type="entry name" value="prc"/>
    <property type="match status" value="1"/>
</dbReference>
<keyword evidence="9" id="KW-1185">Reference proteome</keyword>
<keyword evidence="6" id="KW-0732">Signal</keyword>
<dbReference type="Gene3D" id="3.30.750.44">
    <property type="match status" value="1"/>
</dbReference>
<dbReference type="InterPro" id="IPR036365">
    <property type="entry name" value="PGBD-like_sf"/>
</dbReference>
<dbReference type="GO" id="GO:0030288">
    <property type="term" value="C:outer membrane-bounded periplasmic space"/>
    <property type="evidence" value="ECO:0007669"/>
    <property type="project" value="TreeGrafter"/>
</dbReference>
<dbReference type="GO" id="GO:0006508">
    <property type="term" value="P:proteolysis"/>
    <property type="evidence" value="ECO:0007669"/>
    <property type="project" value="UniProtKB-KW"/>
</dbReference>
<protein>
    <submittedName>
        <fullName evidence="8">Carboxyl-terminal processing protease</fullName>
    </submittedName>
</protein>
<dbReference type="Pfam" id="PF03572">
    <property type="entry name" value="Peptidase_S41"/>
    <property type="match status" value="1"/>
</dbReference>
<feature type="signal peptide" evidence="6">
    <location>
        <begin position="1"/>
        <end position="24"/>
    </location>
</feature>
<dbReference type="Pfam" id="PF22694">
    <property type="entry name" value="CtpB_N-like"/>
    <property type="match status" value="1"/>
</dbReference>